<comment type="subcellular location">
    <subcellularLocation>
        <location evidence="2">Cytoplasm</location>
    </subcellularLocation>
    <subcellularLocation>
        <location evidence="1">Nucleus</location>
    </subcellularLocation>
</comment>
<dbReference type="GeneID" id="63821270"/>
<dbReference type="RefSeq" id="XP_040765744.1">
    <property type="nucleotide sequence ID" value="XM_040904240.1"/>
</dbReference>
<dbReference type="InParanoid" id="A0A165EYV5"/>
<evidence type="ECO:0000256" key="1">
    <source>
        <dbReference type="ARBA" id="ARBA00004123"/>
    </source>
</evidence>
<evidence type="ECO:0000313" key="11">
    <source>
        <dbReference type="EMBL" id="KZT08004.1"/>
    </source>
</evidence>
<accession>A0A165EYV5</accession>
<dbReference type="GO" id="GO:0005634">
    <property type="term" value="C:nucleus"/>
    <property type="evidence" value="ECO:0007669"/>
    <property type="project" value="UniProtKB-SubCell"/>
</dbReference>
<dbReference type="PANTHER" id="PTHR14614">
    <property type="entry name" value="HEPATOCELLULAR CARCINOMA-ASSOCIATED ANTIGEN"/>
    <property type="match status" value="1"/>
</dbReference>
<keyword evidence="4" id="KW-0963">Cytoplasm</keyword>
<keyword evidence="7" id="KW-0949">S-adenosyl-L-methionine</keyword>
<dbReference type="Gene3D" id="3.40.50.150">
    <property type="entry name" value="Vaccinia Virus protein VP39"/>
    <property type="match status" value="1"/>
</dbReference>
<keyword evidence="6" id="KW-0808">Transferase</keyword>
<dbReference type="EMBL" id="KV427617">
    <property type="protein sequence ID" value="KZT08004.1"/>
    <property type="molecule type" value="Genomic_DNA"/>
</dbReference>
<dbReference type="STRING" id="1314785.A0A165EYV5"/>
<organism evidence="11 12">
    <name type="scientific">Laetiporus sulphureus 93-53</name>
    <dbReference type="NCBI Taxonomy" id="1314785"/>
    <lineage>
        <taxon>Eukaryota</taxon>
        <taxon>Fungi</taxon>
        <taxon>Dikarya</taxon>
        <taxon>Basidiomycota</taxon>
        <taxon>Agaricomycotina</taxon>
        <taxon>Agaricomycetes</taxon>
        <taxon>Polyporales</taxon>
        <taxon>Laetiporus</taxon>
    </lineage>
</organism>
<dbReference type="OrthoDB" id="1723750at2759"/>
<dbReference type="InterPro" id="IPR029063">
    <property type="entry name" value="SAM-dependent_MTases_sf"/>
</dbReference>
<sequence>MFKFDFDVDDGDPNIPDFANAQPPTKLRKDEPHAEGVLPSEQNAPVVDHLLDELLDALPPAISFSPINIPVGKNDTVILARRDLFDARFQLISLEEPELEHLPKSSSQKESKGRQDLEFLDAPSDLVPGVYEGGLKTWECALDLAGCLDDLLGDDAAKQLRGKRVLELGCGTAIPCLYVLHRLFSVEPTSEQTETLVHMQDYNSLVLRLVTLPNVILAWCEYMSPASLAFRTSAVTEAVNDLDDAFPPADPSSLGMLPITPALIAAFRGSLHAYRVRLRFSSGSWEALADHAKGDAELAYDITLTSETVYRPESLPALVRTLKGACLGWGVRGRSEGGLVKAVLDKLHDDLGEQDGKEGTARQDLPPLCLVAAKRVYFGVGGGVAEFIRAVESSSVTEGEDGCKTKGKVDTIWEQVEGVKRVVMRVTWA</sequence>
<evidence type="ECO:0000256" key="5">
    <source>
        <dbReference type="ARBA" id="ARBA00022603"/>
    </source>
</evidence>
<protein>
    <recommendedName>
        <fullName evidence="3">protein-histidine N-methyltransferase</fullName>
        <ecNumber evidence="3">2.1.1.85</ecNumber>
    </recommendedName>
</protein>
<keyword evidence="8" id="KW-0539">Nucleus</keyword>
<evidence type="ECO:0000313" key="12">
    <source>
        <dbReference type="Proteomes" id="UP000076871"/>
    </source>
</evidence>
<gene>
    <name evidence="11" type="ORF">LAESUDRAFT_650367</name>
</gene>
<evidence type="ECO:0000256" key="7">
    <source>
        <dbReference type="ARBA" id="ARBA00022691"/>
    </source>
</evidence>
<proteinExistence type="inferred from homology"/>
<reference evidence="11 12" key="1">
    <citation type="journal article" date="2016" name="Mol. Biol. Evol.">
        <title>Comparative Genomics of Early-Diverging Mushroom-Forming Fungi Provides Insights into the Origins of Lignocellulose Decay Capabilities.</title>
        <authorList>
            <person name="Nagy L.G."/>
            <person name="Riley R."/>
            <person name="Tritt A."/>
            <person name="Adam C."/>
            <person name="Daum C."/>
            <person name="Floudas D."/>
            <person name="Sun H."/>
            <person name="Yadav J.S."/>
            <person name="Pangilinan J."/>
            <person name="Larsson K.H."/>
            <person name="Matsuura K."/>
            <person name="Barry K."/>
            <person name="Labutti K."/>
            <person name="Kuo R."/>
            <person name="Ohm R.A."/>
            <person name="Bhattacharya S.S."/>
            <person name="Shirouzu T."/>
            <person name="Yoshinaga Y."/>
            <person name="Martin F.M."/>
            <person name="Grigoriev I.V."/>
            <person name="Hibbett D.S."/>
        </authorList>
    </citation>
    <scope>NUCLEOTIDE SEQUENCE [LARGE SCALE GENOMIC DNA]</scope>
    <source>
        <strain evidence="11 12">93-53</strain>
    </source>
</reference>
<dbReference type="Proteomes" id="UP000076871">
    <property type="component" value="Unassembled WGS sequence"/>
</dbReference>
<keyword evidence="12" id="KW-1185">Reference proteome</keyword>
<dbReference type="GO" id="GO:0032259">
    <property type="term" value="P:methylation"/>
    <property type="evidence" value="ECO:0007669"/>
    <property type="project" value="UniProtKB-KW"/>
</dbReference>
<keyword evidence="5" id="KW-0489">Methyltransferase</keyword>
<dbReference type="EC" id="2.1.1.85" evidence="3"/>
<evidence type="ECO:0000256" key="3">
    <source>
        <dbReference type="ARBA" id="ARBA00012533"/>
    </source>
</evidence>
<dbReference type="FunCoup" id="A0A165EYV5">
    <property type="interactions" value="375"/>
</dbReference>
<dbReference type="GO" id="GO:0018064">
    <property type="term" value="F:protein-L-histidine N-tele-methyltransferase activity"/>
    <property type="evidence" value="ECO:0007669"/>
    <property type="project" value="UniProtKB-EC"/>
</dbReference>
<evidence type="ECO:0000256" key="6">
    <source>
        <dbReference type="ARBA" id="ARBA00022679"/>
    </source>
</evidence>
<evidence type="ECO:0000256" key="4">
    <source>
        <dbReference type="ARBA" id="ARBA00022490"/>
    </source>
</evidence>
<dbReference type="PANTHER" id="PTHR14614:SF39">
    <property type="entry name" value="HISTIDINE PROTEIN METHYLTRANSFERASE 1 HOMOLOG"/>
    <property type="match status" value="1"/>
</dbReference>
<dbReference type="InterPro" id="IPR019410">
    <property type="entry name" value="Methyltransf_16"/>
</dbReference>
<dbReference type="GO" id="GO:0005737">
    <property type="term" value="C:cytoplasm"/>
    <property type="evidence" value="ECO:0007669"/>
    <property type="project" value="UniProtKB-SubCell"/>
</dbReference>
<evidence type="ECO:0000256" key="2">
    <source>
        <dbReference type="ARBA" id="ARBA00004496"/>
    </source>
</evidence>
<evidence type="ECO:0000256" key="10">
    <source>
        <dbReference type="SAM" id="MobiDB-lite"/>
    </source>
</evidence>
<feature type="region of interest" description="Disordered" evidence="10">
    <location>
        <begin position="1"/>
        <end position="37"/>
    </location>
</feature>
<evidence type="ECO:0000256" key="9">
    <source>
        <dbReference type="ARBA" id="ARBA00038126"/>
    </source>
</evidence>
<evidence type="ECO:0000256" key="8">
    <source>
        <dbReference type="ARBA" id="ARBA00023242"/>
    </source>
</evidence>
<name>A0A165EYV5_9APHY</name>
<dbReference type="AlphaFoldDB" id="A0A165EYV5"/>
<comment type="similarity">
    <text evidence="9">Belongs to the methyltransferase superfamily. METTL18 family.</text>
</comment>